<keyword evidence="3" id="KW-1185">Reference proteome</keyword>
<dbReference type="Gramene" id="AET7Gv20634800.13">
    <property type="protein sequence ID" value="AET7Gv20634800.13"/>
    <property type="gene ID" value="AET7Gv20634800"/>
</dbReference>
<evidence type="ECO:0000256" key="1">
    <source>
        <dbReference type="SAM" id="MobiDB-lite"/>
    </source>
</evidence>
<feature type="compositionally biased region" description="Low complexity" evidence="1">
    <location>
        <begin position="63"/>
        <end position="74"/>
    </location>
</feature>
<organism evidence="2 3">
    <name type="scientific">Aegilops tauschii subsp. strangulata</name>
    <name type="common">Goatgrass</name>
    <dbReference type="NCBI Taxonomy" id="200361"/>
    <lineage>
        <taxon>Eukaryota</taxon>
        <taxon>Viridiplantae</taxon>
        <taxon>Streptophyta</taxon>
        <taxon>Embryophyta</taxon>
        <taxon>Tracheophyta</taxon>
        <taxon>Spermatophyta</taxon>
        <taxon>Magnoliopsida</taxon>
        <taxon>Liliopsida</taxon>
        <taxon>Poales</taxon>
        <taxon>Poaceae</taxon>
        <taxon>BOP clade</taxon>
        <taxon>Pooideae</taxon>
        <taxon>Triticodae</taxon>
        <taxon>Triticeae</taxon>
        <taxon>Triticinae</taxon>
        <taxon>Aegilops</taxon>
    </lineage>
</organism>
<protein>
    <recommendedName>
        <fullName evidence="4">Transposase MuDR plant domain-containing protein</fullName>
    </recommendedName>
</protein>
<dbReference type="Proteomes" id="UP000015105">
    <property type="component" value="Chromosome 7D"/>
</dbReference>
<feature type="region of interest" description="Disordered" evidence="1">
    <location>
        <begin position="1"/>
        <end position="77"/>
    </location>
</feature>
<reference evidence="3" key="1">
    <citation type="journal article" date="2014" name="Science">
        <title>Ancient hybridizations among the ancestral genomes of bread wheat.</title>
        <authorList>
            <consortium name="International Wheat Genome Sequencing Consortium,"/>
            <person name="Marcussen T."/>
            <person name="Sandve S.R."/>
            <person name="Heier L."/>
            <person name="Spannagl M."/>
            <person name="Pfeifer M."/>
            <person name="Jakobsen K.S."/>
            <person name="Wulff B.B."/>
            <person name="Steuernagel B."/>
            <person name="Mayer K.F."/>
            <person name="Olsen O.A."/>
        </authorList>
    </citation>
    <scope>NUCLEOTIDE SEQUENCE [LARGE SCALE GENOMIC DNA]</scope>
    <source>
        <strain evidence="3">cv. AL8/78</strain>
    </source>
</reference>
<reference evidence="2" key="4">
    <citation type="submission" date="2019-03" db="UniProtKB">
        <authorList>
            <consortium name="EnsemblPlants"/>
        </authorList>
    </citation>
    <scope>IDENTIFICATION</scope>
</reference>
<reference evidence="2" key="5">
    <citation type="journal article" date="2021" name="G3 (Bethesda)">
        <title>Aegilops tauschii genome assembly Aet v5.0 features greater sequence contiguity and improved annotation.</title>
        <authorList>
            <person name="Wang L."/>
            <person name="Zhu T."/>
            <person name="Rodriguez J.C."/>
            <person name="Deal K.R."/>
            <person name="Dubcovsky J."/>
            <person name="McGuire P.E."/>
            <person name="Lux T."/>
            <person name="Spannagl M."/>
            <person name="Mayer K.F.X."/>
            <person name="Baldrich P."/>
            <person name="Meyers B.C."/>
            <person name="Huo N."/>
            <person name="Gu Y.Q."/>
            <person name="Zhou H."/>
            <person name="Devos K.M."/>
            <person name="Bennetzen J.L."/>
            <person name="Unver T."/>
            <person name="Budak H."/>
            <person name="Gulick P.J."/>
            <person name="Galiba G."/>
            <person name="Kalapos B."/>
            <person name="Nelson D.R."/>
            <person name="Li P."/>
            <person name="You F.M."/>
            <person name="Luo M.C."/>
            <person name="Dvorak J."/>
        </authorList>
    </citation>
    <scope>NUCLEOTIDE SEQUENCE [LARGE SCALE GENOMIC DNA]</scope>
    <source>
        <strain evidence="2">cv. AL8/78</strain>
    </source>
</reference>
<feature type="compositionally biased region" description="Low complexity" evidence="1">
    <location>
        <begin position="13"/>
        <end position="31"/>
    </location>
</feature>
<name>A0A453RMD0_AEGTS</name>
<dbReference type="EnsemblPlants" id="AET7Gv20634800.13">
    <property type="protein sequence ID" value="AET7Gv20634800.13"/>
    <property type="gene ID" value="AET7Gv20634800"/>
</dbReference>
<proteinExistence type="predicted"/>
<reference evidence="2" key="3">
    <citation type="journal article" date="2017" name="Nature">
        <title>Genome sequence of the progenitor of the wheat D genome Aegilops tauschii.</title>
        <authorList>
            <person name="Luo M.C."/>
            <person name="Gu Y.Q."/>
            <person name="Puiu D."/>
            <person name="Wang H."/>
            <person name="Twardziok S.O."/>
            <person name="Deal K.R."/>
            <person name="Huo N."/>
            <person name="Zhu T."/>
            <person name="Wang L."/>
            <person name="Wang Y."/>
            <person name="McGuire P.E."/>
            <person name="Liu S."/>
            <person name="Long H."/>
            <person name="Ramasamy R.K."/>
            <person name="Rodriguez J.C."/>
            <person name="Van S.L."/>
            <person name="Yuan L."/>
            <person name="Wang Z."/>
            <person name="Xia Z."/>
            <person name="Xiao L."/>
            <person name="Anderson O.D."/>
            <person name="Ouyang S."/>
            <person name="Liang Y."/>
            <person name="Zimin A.V."/>
            <person name="Pertea G."/>
            <person name="Qi P."/>
            <person name="Bennetzen J.L."/>
            <person name="Dai X."/>
            <person name="Dawson M.W."/>
            <person name="Muller H.G."/>
            <person name="Kugler K."/>
            <person name="Rivarola-Duarte L."/>
            <person name="Spannagl M."/>
            <person name="Mayer K.F.X."/>
            <person name="Lu F.H."/>
            <person name="Bevan M.W."/>
            <person name="Leroy P."/>
            <person name="Li P."/>
            <person name="You F.M."/>
            <person name="Sun Q."/>
            <person name="Liu Z."/>
            <person name="Lyons E."/>
            <person name="Wicker T."/>
            <person name="Salzberg S.L."/>
            <person name="Devos K.M."/>
            <person name="Dvorak J."/>
        </authorList>
    </citation>
    <scope>NUCLEOTIDE SEQUENCE [LARGE SCALE GENOMIC DNA]</scope>
    <source>
        <strain evidence="2">cv. AL8/78</strain>
    </source>
</reference>
<evidence type="ECO:0000313" key="2">
    <source>
        <dbReference type="EnsemblPlants" id="AET7Gv20634800.13"/>
    </source>
</evidence>
<dbReference type="AlphaFoldDB" id="A0A453RMD0"/>
<evidence type="ECO:0000313" key="3">
    <source>
        <dbReference type="Proteomes" id="UP000015105"/>
    </source>
</evidence>
<reference evidence="3" key="2">
    <citation type="journal article" date="2017" name="Nat. Plants">
        <title>The Aegilops tauschii genome reveals multiple impacts of transposons.</title>
        <authorList>
            <person name="Zhao G."/>
            <person name="Zou C."/>
            <person name="Li K."/>
            <person name="Wang K."/>
            <person name="Li T."/>
            <person name="Gao L."/>
            <person name="Zhang X."/>
            <person name="Wang H."/>
            <person name="Yang Z."/>
            <person name="Liu X."/>
            <person name="Jiang W."/>
            <person name="Mao L."/>
            <person name="Kong X."/>
            <person name="Jiao Y."/>
            <person name="Jia J."/>
        </authorList>
    </citation>
    <scope>NUCLEOTIDE SEQUENCE [LARGE SCALE GENOMIC DNA]</scope>
    <source>
        <strain evidence="3">cv. AL8/78</strain>
    </source>
</reference>
<evidence type="ECO:0008006" key="4">
    <source>
        <dbReference type="Google" id="ProtNLM"/>
    </source>
</evidence>
<sequence>AMAQGVAAGGGSSTAAGAGASTAADGDPGTANGDQGGAGDGSSVRSAAGGHGAAMQHLPVSSAAGAGHGDAAAGAGHGDAARLGVDAVLGHGAAADLEGFRGYCKRRDEDNCPWRIHASTTDDFCTVVVKKPFGHDSSSARRKKKVKNATKYWIVRR</sequence>
<accession>A0A453RMD0</accession>